<reference evidence="2" key="1">
    <citation type="journal article" date="2015" name="Nature">
        <title>Complex archaea that bridge the gap between prokaryotes and eukaryotes.</title>
        <authorList>
            <person name="Spang A."/>
            <person name="Saw J.H."/>
            <person name="Jorgensen S.L."/>
            <person name="Zaremba-Niedzwiedzka K."/>
            <person name="Martijn J."/>
            <person name="Lind A.E."/>
            <person name="van Eijk R."/>
            <person name="Schleper C."/>
            <person name="Guy L."/>
            <person name="Ettema T.J."/>
        </authorList>
    </citation>
    <scope>NUCLEOTIDE SEQUENCE</scope>
</reference>
<feature type="domain" description="Carboxymuconolactone decarboxylase-like" evidence="1">
    <location>
        <begin position="49"/>
        <end position="111"/>
    </location>
</feature>
<dbReference type="PANTHER" id="PTHR35446">
    <property type="entry name" value="SI:CH211-175M2.5"/>
    <property type="match status" value="1"/>
</dbReference>
<proteinExistence type="predicted"/>
<dbReference type="AlphaFoldDB" id="A0A0F9K4E5"/>
<comment type="caution">
    <text evidence="2">The sequence shown here is derived from an EMBL/GenBank/DDBJ whole genome shotgun (WGS) entry which is preliminary data.</text>
</comment>
<feature type="non-terminal residue" evidence="2">
    <location>
        <position position="116"/>
    </location>
</feature>
<evidence type="ECO:0000313" key="2">
    <source>
        <dbReference type="EMBL" id="KKM06138.1"/>
    </source>
</evidence>
<dbReference type="EMBL" id="LAZR01016067">
    <property type="protein sequence ID" value="KKM06138.1"/>
    <property type="molecule type" value="Genomic_DNA"/>
</dbReference>
<dbReference type="InterPro" id="IPR004675">
    <property type="entry name" value="AhpD_core"/>
</dbReference>
<accession>A0A0F9K4E5</accession>
<protein>
    <recommendedName>
        <fullName evidence="1">Carboxymuconolactone decarboxylase-like domain-containing protein</fullName>
    </recommendedName>
</protein>
<dbReference type="InterPro" id="IPR029032">
    <property type="entry name" value="AhpD-like"/>
</dbReference>
<dbReference type="NCBIfam" id="TIGR00778">
    <property type="entry name" value="ahpD_dom"/>
    <property type="match status" value="1"/>
</dbReference>
<sequence length="116" mass="13021">MTKSKKVAFVKVVEESEATGKVKEIYEDIKKTLGIDFVPNMYKAMANRPEYLDTTWEKVQAIMTKQGKLDSKTKDIVALTVSIMSGCDYCIGVYNETVKHAGLDDEALTELYSIID</sequence>
<dbReference type="SUPFAM" id="SSF69118">
    <property type="entry name" value="AhpD-like"/>
    <property type="match status" value="1"/>
</dbReference>
<organism evidence="2">
    <name type="scientific">marine sediment metagenome</name>
    <dbReference type="NCBI Taxonomy" id="412755"/>
    <lineage>
        <taxon>unclassified sequences</taxon>
        <taxon>metagenomes</taxon>
        <taxon>ecological metagenomes</taxon>
    </lineage>
</organism>
<dbReference type="Pfam" id="PF02627">
    <property type="entry name" value="CMD"/>
    <property type="match status" value="1"/>
</dbReference>
<evidence type="ECO:0000259" key="1">
    <source>
        <dbReference type="Pfam" id="PF02627"/>
    </source>
</evidence>
<dbReference type="PANTHER" id="PTHR35446:SF2">
    <property type="entry name" value="CARBOXYMUCONOLACTONE DECARBOXYLASE-LIKE DOMAIN-CONTAINING PROTEIN"/>
    <property type="match status" value="1"/>
</dbReference>
<name>A0A0F9K4E5_9ZZZZ</name>
<gene>
    <name evidence="2" type="ORF">LCGC14_1747020</name>
</gene>
<dbReference type="InterPro" id="IPR003779">
    <property type="entry name" value="CMD-like"/>
</dbReference>
<dbReference type="Gene3D" id="1.20.1290.10">
    <property type="entry name" value="AhpD-like"/>
    <property type="match status" value="1"/>
</dbReference>
<dbReference type="GO" id="GO:0051920">
    <property type="term" value="F:peroxiredoxin activity"/>
    <property type="evidence" value="ECO:0007669"/>
    <property type="project" value="InterPro"/>
</dbReference>